<dbReference type="PANTHER" id="PTHR24543">
    <property type="entry name" value="MULTICOPPER OXIDASE-RELATED"/>
    <property type="match status" value="1"/>
</dbReference>
<dbReference type="EMBL" id="DS469515">
    <property type="protein sequence ID" value="EDO48094.1"/>
    <property type="molecule type" value="Genomic_DNA"/>
</dbReference>
<dbReference type="InterPro" id="IPR000421">
    <property type="entry name" value="FA58C"/>
</dbReference>
<dbReference type="PhylomeDB" id="A7RK26"/>
<proteinExistence type="predicted"/>
<name>A7RK26_NEMVE</name>
<feature type="non-terminal residue" evidence="2">
    <location>
        <position position="1"/>
    </location>
</feature>
<dbReference type="PROSITE" id="PS01285">
    <property type="entry name" value="FA58C_1"/>
    <property type="match status" value="1"/>
</dbReference>
<dbReference type="eggNOG" id="ENOG502QU6Y">
    <property type="taxonomic scope" value="Eukaryota"/>
</dbReference>
<dbReference type="AlphaFoldDB" id="A7RK26"/>
<evidence type="ECO:0000259" key="1">
    <source>
        <dbReference type="PROSITE" id="PS50022"/>
    </source>
</evidence>
<sequence>VIAIATQGRQDISQWVTGYYLSYSLDATNKVPIGIEDGKVPNRAFKASSSWDKYHGPSRARLNAVRKGAYRGAWSAKKNNRRQWIQVDLGQRTVITKILTQGRQDLNQWVKRYTVSYSRDGRRFRQYRIRGRTRIFLGNSDRNTVVVRVLRPAMVARFIRIHPVAWYRHISLRFGLRGRRIGECSKF</sequence>
<dbReference type="PROSITE" id="PS50022">
    <property type="entry name" value="FA58C_3"/>
    <property type="match status" value="1"/>
</dbReference>
<dbReference type="Pfam" id="PF00754">
    <property type="entry name" value="F5_F8_type_C"/>
    <property type="match status" value="1"/>
</dbReference>
<reference evidence="2 3" key="1">
    <citation type="journal article" date="2007" name="Science">
        <title>Sea anemone genome reveals ancestral eumetazoan gene repertoire and genomic organization.</title>
        <authorList>
            <person name="Putnam N.H."/>
            <person name="Srivastava M."/>
            <person name="Hellsten U."/>
            <person name="Dirks B."/>
            <person name="Chapman J."/>
            <person name="Salamov A."/>
            <person name="Terry A."/>
            <person name="Shapiro H."/>
            <person name="Lindquist E."/>
            <person name="Kapitonov V.V."/>
            <person name="Jurka J."/>
            <person name="Genikhovich G."/>
            <person name="Grigoriev I.V."/>
            <person name="Lucas S.M."/>
            <person name="Steele R.E."/>
            <person name="Finnerty J.R."/>
            <person name="Technau U."/>
            <person name="Martindale M.Q."/>
            <person name="Rokhsar D.S."/>
        </authorList>
    </citation>
    <scope>NUCLEOTIDE SEQUENCE [LARGE SCALE GENOMIC DNA]</scope>
    <source>
        <strain evidence="3">CH2 X CH6</strain>
    </source>
</reference>
<dbReference type="Gene3D" id="2.60.120.260">
    <property type="entry name" value="Galactose-binding domain-like"/>
    <property type="match status" value="2"/>
</dbReference>
<dbReference type="Proteomes" id="UP000001593">
    <property type="component" value="Unassembled WGS sequence"/>
</dbReference>
<evidence type="ECO:0000313" key="2">
    <source>
        <dbReference type="EMBL" id="EDO48094.1"/>
    </source>
</evidence>
<gene>
    <name evidence="2" type="ORF">NEMVEDRAFT_v1g84314</name>
</gene>
<feature type="domain" description="F5/8 type C" evidence="1">
    <location>
        <begin position="28"/>
        <end position="179"/>
    </location>
</feature>
<dbReference type="SUPFAM" id="SSF49785">
    <property type="entry name" value="Galactose-binding domain-like"/>
    <property type="match status" value="1"/>
</dbReference>
<evidence type="ECO:0000313" key="3">
    <source>
        <dbReference type="Proteomes" id="UP000001593"/>
    </source>
</evidence>
<dbReference type="PANTHER" id="PTHR24543:SF325">
    <property type="entry name" value="F5_8 TYPE C DOMAIN-CONTAINING PROTEIN"/>
    <property type="match status" value="1"/>
</dbReference>
<dbReference type="FunFam" id="2.60.120.260:FF:000016">
    <property type="entry name" value="Contactin-associated protein-like 4 isoform 1"/>
    <property type="match status" value="1"/>
</dbReference>
<dbReference type="CDD" id="cd00057">
    <property type="entry name" value="FA58C"/>
    <property type="match status" value="1"/>
</dbReference>
<protein>
    <recommendedName>
        <fullName evidence="1">F5/8 type C domain-containing protein</fullName>
    </recommendedName>
</protein>
<dbReference type="HOGENOM" id="CLU_030066_1_2_1"/>
<dbReference type="InterPro" id="IPR008979">
    <property type="entry name" value="Galactose-bd-like_sf"/>
</dbReference>
<organism evidence="2 3">
    <name type="scientific">Nematostella vectensis</name>
    <name type="common">Starlet sea anemone</name>
    <dbReference type="NCBI Taxonomy" id="45351"/>
    <lineage>
        <taxon>Eukaryota</taxon>
        <taxon>Metazoa</taxon>
        <taxon>Cnidaria</taxon>
        <taxon>Anthozoa</taxon>
        <taxon>Hexacorallia</taxon>
        <taxon>Actiniaria</taxon>
        <taxon>Edwardsiidae</taxon>
        <taxon>Nematostella</taxon>
    </lineage>
</organism>
<dbReference type="InParanoid" id="A7RK26"/>
<keyword evidence="3" id="KW-1185">Reference proteome</keyword>
<accession>A7RK26</accession>
<dbReference type="OMA" id="CERASIK"/>
<dbReference type="SMART" id="SM00231">
    <property type="entry name" value="FA58C"/>
    <property type="match status" value="1"/>
</dbReference>